<accession>A0A0A1TNI2</accession>
<dbReference type="InterPro" id="IPR050788">
    <property type="entry name" value="Yeast_SRP1/TIP1_CWP"/>
</dbReference>
<feature type="domain" description="Agd3 CBM87" evidence="3">
    <location>
        <begin position="26"/>
        <end position="240"/>
    </location>
</feature>
<dbReference type="AlphaFoldDB" id="A0A0A1TNI2"/>
<dbReference type="Pfam" id="PF25117">
    <property type="entry name" value="Agd3_C"/>
    <property type="match status" value="1"/>
</dbReference>
<keyword evidence="1" id="KW-0732">Signal</keyword>
<dbReference type="EMBL" id="CDHN01000005">
    <property type="protein sequence ID" value="CEJ92823.1"/>
    <property type="molecule type" value="Genomic_DNA"/>
</dbReference>
<dbReference type="OrthoDB" id="2113314at2759"/>
<evidence type="ECO:0008006" key="7">
    <source>
        <dbReference type="Google" id="ProtNLM"/>
    </source>
</evidence>
<dbReference type="PANTHER" id="PTHR31002">
    <property type="entry name" value="SERIPAUPERIN"/>
    <property type="match status" value="1"/>
</dbReference>
<name>A0A0A1TNI2_9HYPO</name>
<proteinExistence type="predicted"/>
<organism evidence="5 6">
    <name type="scientific">[Torrubiella] hemipterigena</name>
    <dbReference type="NCBI Taxonomy" id="1531966"/>
    <lineage>
        <taxon>Eukaryota</taxon>
        <taxon>Fungi</taxon>
        <taxon>Dikarya</taxon>
        <taxon>Ascomycota</taxon>
        <taxon>Pezizomycotina</taxon>
        <taxon>Sordariomycetes</taxon>
        <taxon>Hypocreomycetidae</taxon>
        <taxon>Hypocreales</taxon>
        <taxon>Clavicipitaceae</taxon>
        <taxon>Clavicipitaceae incertae sedis</taxon>
        <taxon>'Torrubiella' clade</taxon>
    </lineage>
</organism>
<keyword evidence="6" id="KW-1185">Reference proteome</keyword>
<dbReference type="Pfam" id="PF25115">
    <property type="entry name" value="Agd3_CE"/>
    <property type="match status" value="1"/>
</dbReference>
<sequence length="692" mass="75951">MRVSTNLVATAALALPGLSAAANSASSTVLLIARDAYDVTGISPGLDAYGIPWTSALIPQTGTDLPVLNSTATHANYGSIILVGSISYDYNGTYKSALTDAQWDQIFAYQANFNIRMVRINEYPGPKFGTTPFDPNAPGCCDNSVVAGISLTDNSLFPSAGLKVNQPVNLVGLYHYPSNITNTNTTTAFAMFEPAGPFQQRTVAAVINRVNGREEMVWFTSWASQFSLASSFLQHSYIHWMTRGLFVGKRKLYLSPQVDDLQLNTDMYYPANKTYKLTTQDLDGIVTWQAGINTRLNNGSSLRLEFGHNGNGNIETATNLDQSEGICVPDYAVEYGEIPDTALEFMKPLGTGVDIWPAEFVTYGWSENCSRLDSFANWFRDTNNLNAFGHISHTFTHEELNNATYHDATREIQFNQAWLKQMGIDKAKYFTADGIIPPAITGLHNGDAIRAWTDNGIKYVVGDNTRPVLRNAQNVHWPLASTVASNGATGIWIIPRYATTIYYNCDTTDCLLREWYVLTQRTSGTFQDLLDDAKSTNVQYLLNLQADPYMFHQANLANVNAPTITVGSQTGKFSLIQSWLETVTQELTRLTTWPIVSLTHDQFANYFIDRMTRDACQPTAQYGYSDDGKTIVSVTVSTNGNTCSVPVAVSIPTGTVTGAGFSVENVGSEPPIVWVQMQGSPVTLTLCNPVTL</sequence>
<feature type="domain" description="Agd3 deacetylase" evidence="2">
    <location>
        <begin position="254"/>
        <end position="619"/>
    </location>
</feature>
<evidence type="ECO:0000259" key="2">
    <source>
        <dbReference type="Pfam" id="PF25115"/>
    </source>
</evidence>
<dbReference type="Pfam" id="PF25116">
    <property type="entry name" value="CBM87_Agd3"/>
    <property type="match status" value="1"/>
</dbReference>
<evidence type="ECO:0000313" key="6">
    <source>
        <dbReference type="Proteomes" id="UP000039046"/>
    </source>
</evidence>
<evidence type="ECO:0000259" key="3">
    <source>
        <dbReference type="Pfam" id="PF25116"/>
    </source>
</evidence>
<dbReference type="STRING" id="1531966.A0A0A1TNI2"/>
<dbReference type="HOGENOM" id="CLU_010712_1_0_1"/>
<protein>
    <recommendedName>
        <fullName evidence="7">Extracellular serine-rich protein</fullName>
    </recommendedName>
</protein>
<gene>
    <name evidence="5" type="ORF">VHEMI08453</name>
</gene>
<feature type="signal peptide" evidence="1">
    <location>
        <begin position="1"/>
        <end position="21"/>
    </location>
</feature>
<dbReference type="InterPro" id="IPR056826">
    <property type="entry name" value="Agd3_CE"/>
</dbReference>
<evidence type="ECO:0000259" key="4">
    <source>
        <dbReference type="Pfam" id="PF25117"/>
    </source>
</evidence>
<dbReference type="Proteomes" id="UP000039046">
    <property type="component" value="Unassembled WGS sequence"/>
</dbReference>
<dbReference type="InterPro" id="IPR056827">
    <property type="entry name" value="CBM87_Agd3"/>
</dbReference>
<evidence type="ECO:0000313" key="5">
    <source>
        <dbReference type="EMBL" id="CEJ92823.1"/>
    </source>
</evidence>
<evidence type="ECO:0000256" key="1">
    <source>
        <dbReference type="SAM" id="SignalP"/>
    </source>
</evidence>
<dbReference type="PANTHER" id="PTHR31002:SF34">
    <property type="entry name" value="CELL WALL PROTEIN CWP1-RELATED"/>
    <property type="match status" value="1"/>
</dbReference>
<dbReference type="InterPro" id="IPR056825">
    <property type="entry name" value="Agd3_C"/>
</dbReference>
<feature type="domain" description="Agd3 C-terminal" evidence="4">
    <location>
        <begin position="624"/>
        <end position="690"/>
    </location>
</feature>
<reference evidence="5 6" key="1">
    <citation type="journal article" date="2015" name="Genome Announc.">
        <title>Draft Genome Sequence and Gene Annotation of the Entomopathogenic Fungus Verticillium hemipterigenum.</title>
        <authorList>
            <person name="Horn F."/>
            <person name="Habel A."/>
            <person name="Scharf D.H."/>
            <person name="Dworschak J."/>
            <person name="Brakhage A.A."/>
            <person name="Guthke R."/>
            <person name="Hertweck C."/>
            <person name="Linde J."/>
        </authorList>
    </citation>
    <scope>NUCLEOTIDE SEQUENCE [LARGE SCALE GENOMIC DNA]</scope>
</reference>
<feature type="chain" id="PRO_5001979831" description="Extracellular serine-rich protein" evidence="1">
    <location>
        <begin position="22"/>
        <end position="692"/>
    </location>
</feature>